<organism evidence="1 2">
    <name type="scientific">Phaeobacter inhibens</name>
    <dbReference type="NCBI Taxonomy" id="221822"/>
    <lineage>
        <taxon>Bacteria</taxon>
        <taxon>Pseudomonadati</taxon>
        <taxon>Pseudomonadota</taxon>
        <taxon>Alphaproteobacteria</taxon>
        <taxon>Rhodobacterales</taxon>
        <taxon>Roseobacteraceae</taxon>
        <taxon>Phaeobacter</taxon>
    </lineage>
</organism>
<reference evidence="1 2" key="1">
    <citation type="journal article" date="2017" name="Front. Microbiol.">
        <title>Phaeobacter piscinae sp. nov., a species of the Roseobacter group and potential aquaculture probiont.</title>
        <authorList>
            <person name="Sonnenschein E.C."/>
            <person name="Phippen C.B.W."/>
            <person name="Nielsen K.F."/>
            <person name="Mateiu R.V."/>
            <person name="Melchiorsen J."/>
            <person name="Gram L."/>
            <person name="Overmann J."/>
            <person name="Freese H.M."/>
        </authorList>
    </citation>
    <scope>NUCLEOTIDE SEQUENCE [LARGE SCALE GENOMIC DNA]</scope>
    <source>
        <strain evidence="1 2">P88</strain>
    </source>
</reference>
<evidence type="ECO:0000313" key="1">
    <source>
        <dbReference type="EMBL" id="AUR00011.1"/>
    </source>
</evidence>
<accession>A0A2I7KBX3</accession>
<proteinExistence type="predicted"/>
<dbReference type="AlphaFoldDB" id="A0A2I7KBX3"/>
<dbReference type="RefSeq" id="WP_102883903.1">
    <property type="nucleotide sequence ID" value="NZ_CP010725.1"/>
</dbReference>
<protein>
    <submittedName>
        <fullName evidence="1">Uncharacterized protein</fullName>
    </submittedName>
</protein>
<dbReference type="EMBL" id="CP010725">
    <property type="protein sequence ID" value="AUR00011.1"/>
    <property type="molecule type" value="Genomic_DNA"/>
</dbReference>
<dbReference type="Proteomes" id="UP000236447">
    <property type="component" value="Chromosome"/>
</dbReference>
<gene>
    <name evidence="1" type="ORF">PhaeoP88_02667</name>
</gene>
<reference evidence="1 2" key="2">
    <citation type="journal article" date="2017" name="Genome Biol. Evol.">
        <title>Trajectories and Drivers of Genome Evolution in Surface-Associated Marine Phaeobacter.</title>
        <authorList>
            <person name="Freese H.M."/>
            <person name="Sikorski J."/>
            <person name="Bunk B."/>
            <person name="Scheuner C."/>
            <person name="Meier-Kolthoff J.P."/>
            <person name="Sproer C."/>
            <person name="Gram L."/>
            <person name="Overmann J."/>
        </authorList>
    </citation>
    <scope>NUCLEOTIDE SEQUENCE [LARGE SCALE GENOMIC DNA]</scope>
    <source>
        <strain evidence="1 2">P88</strain>
    </source>
</reference>
<sequence length="112" mass="11951">MSFEGIYTAYLTGTAGQGMAMFVFAAGKISGADIAGLVFSGSYVIKGNTVEGLVEYRMPSNSLSITGATFARDSEIISVPITLPTEIDEQETYRIETPIGPLNAKFVKNTEL</sequence>
<name>A0A2I7KBX3_9RHOB</name>
<evidence type="ECO:0000313" key="2">
    <source>
        <dbReference type="Proteomes" id="UP000236447"/>
    </source>
</evidence>